<feature type="compositionally biased region" description="Basic residues" evidence="1">
    <location>
        <begin position="275"/>
        <end position="289"/>
    </location>
</feature>
<organism evidence="3 4">
    <name type="scientific">Rhizoclosmatium globosum</name>
    <dbReference type="NCBI Taxonomy" id="329046"/>
    <lineage>
        <taxon>Eukaryota</taxon>
        <taxon>Fungi</taxon>
        <taxon>Fungi incertae sedis</taxon>
        <taxon>Chytridiomycota</taxon>
        <taxon>Chytridiomycota incertae sedis</taxon>
        <taxon>Chytridiomycetes</taxon>
        <taxon>Chytridiales</taxon>
        <taxon>Chytriomycetaceae</taxon>
        <taxon>Rhizoclosmatium</taxon>
    </lineage>
</organism>
<proteinExistence type="predicted"/>
<gene>
    <name evidence="3" type="ORF">BCR33DRAFT_850064</name>
</gene>
<reference evidence="3 4" key="1">
    <citation type="submission" date="2016-07" db="EMBL/GenBank/DDBJ databases">
        <title>Pervasive Adenine N6-methylation of Active Genes in Fungi.</title>
        <authorList>
            <consortium name="DOE Joint Genome Institute"/>
            <person name="Mondo S.J."/>
            <person name="Dannebaum R.O."/>
            <person name="Kuo R.C."/>
            <person name="Labutti K."/>
            <person name="Haridas S."/>
            <person name="Kuo A."/>
            <person name="Salamov A."/>
            <person name="Ahrendt S.R."/>
            <person name="Lipzen A."/>
            <person name="Sullivan W."/>
            <person name="Andreopoulos W.B."/>
            <person name="Clum A."/>
            <person name="Lindquist E."/>
            <person name="Daum C."/>
            <person name="Ramamoorthy G.K."/>
            <person name="Gryganskyi A."/>
            <person name="Culley D."/>
            <person name="Magnuson J.K."/>
            <person name="James T.Y."/>
            <person name="O'Malley M.A."/>
            <person name="Stajich J.E."/>
            <person name="Spatafora J.W."/>
            <person name="Visel A."/>
            <person name="Grigoriev I.V."/>
        </authorList>
    </citation>
    <scope>NUCLEOTIDE SEQUENCE [LARGE SCALE GENOMIC DNA]</scope>
    <source>
        <strain evidence="3 4">JEL800</strain>
    </source>
</reference>
<feature type="signal peptide" evidence="2">
    <location>
        <begin position="1"/>
        <end position="17"/>
    </location>
</feature>
<evidence type="ECO:0000256" key="1">
    <source>
        <dbReference type="SAM" id="MobiDB-lite"/>
    </source>
</evidence>
<dbReference type="AlphaFoldDB" id="A0A1Y2CE70"/>
<dbReference type="EMBL" id="MCGO01000020">
    <property type="protein sequence ID" value="ORY45187.1"/>
    <property type="molecule type" value="Genomic_DNA"/>
</dbReference>
<evidence type="ECO:0000256" key="2">
    <source>
        <dbReference type="SAM" id="SignalP"/>
    </source>
</evidence>
<protein>
    <submittedName>
        <fullName evidence="3">Uncharacterized protein</fullName>
    </submittedName>
</protein>
<evidence type="ECO:0000313" key="4">
    <source>
        <dbReference type="Proteomes" id="UP000193642"/>
    </source>
</evidence>
<keyword evidence="4" id="KW-1185">Reference proteome</keyword>
<accession>A0A1Y2CE70</accession>
<sequence length="314" mass="31803">MLIYSVYVLAVASIISAQQTTTSAVAAAAVNPSATSTAAAPVTTTVVAPVVTTAAAIVQTSSANGNVAATSAPVSPVASAATSASVPVSVQPTVFATATATATATAGGSGSTAFNPATACQGLADGAFACASSSQFTTCSAGVLQLAQVQACQPGLVCCQSTKRCEWPGTCPNAPSNWTPTTNSNNCQGAADYSFVCPNQSQYTYCLAGAPVLSQVSNCQLGLVCCQSSRACVSQGQCNGPTVYPTQVFTTTSKGGPRRTYVHHKHKKFTAKIRHHHKHNPFKSPKTKKTTATATTMTTATTKTTVTTVSTKSA</sequence>
<feature type="chain" id="PRO_5013254424" evidence="2">
    <location>
        <begin position="18"/>
        <end position="314"/>
    </location>
</feature>
<comment type="caution">
    <text evidence="3">The sequence shown here is derived from an EMBL/GenBank/DDBJ whole genome shotgun (WGS) entry which is preliminary data.</text>
</comment>
<keyword evidence="2" id="KW-0732">Signal</keyword>
<evidence type="ECO:0000313" key="3">
    <source>
        <dbReference type="EMBL" id="ORY45187.1"/>
    </source>
</evidence>
<feature type="region of interest" description="Disordered" evidence="1">
    <location>
        <begin position="275"/>
        <end position="294"/>
    </location>
</feature>
<name>A0A1Y2CE70_9FUNG</name>
<dbReference type="Proteomes" id="UP000193642">
    <property type="component" value="Unassembled WGS sequence"/>
</dbReference>